<dbReference type="Proteomes" id="UP000805193">
    <property type="component" value="Unassembled WGS sequence"/>
</dbReference>
<accession>A0AC60NTC9</accession>
<proteinExistence type="predicted"/>
<reference evidence="1 2" key="1">
    <citation type="journal article" date="2020" name="Cell">
        <title>Large-Scale Comparative Analyses of Tick Genomes Elucidate Their Genetic Diversity and Vector Capacities.</title>
        <authorList>
            <consortium name="Tick Genome and Microbiome Consortium (TIGMIC)"/>
            <person name="Jia N."/>
            <person name="Wang J."/>
            <person name="Shi W."/>
            <person name="Du L."/>
            <person name="Sun Y."/>
            <person name="Zhan W."/>
            <person name="Jiang J.F."/>
            <person name="Wang Q."/>
            <person name="Zhang B."/>
            <person name="Ji P."/>
            <person name="Bell-Sakyi L."/>
            <person name="Cui X.M."/>
            <person name="Yuan T.T."/>
            <person name="Jiang B.G."/>
            <person name="Yang W.F."/>
            <person name="Lam T.T."/>
            <person name="Chang Q.C."/>
            <person name="Ding S.J."/>
            <person name="Wang X.J."/>
            <person name="Zhu J.G."/>
            <person name="Ruan X.D."/>
            <person name="Zhao L."/>
            <person name="Wei J.T."/>
            <person name="Ye R.Z."/>
            <person name="Que T.C."/>
            <person name="Du C.H."/>
            <person name="Zhou Y.H."/>
            <person name="Cheng J.X."/>
            <person name="Dai P.F."/>
            <person name="Guo W.B."/>
            <person name="Han X.H."/>
            <person name="Huang E.J."/>
            <person name="Li L.F."/>
            <person name="Wei W."/>
            <person name="Gao Y.C."/>
            <person name="Liu J.Z."/>
            <person name="Shao H.Z."/>
            <person name="Wang X."/>
            <person name="Wang C.C."/>
            <person name="Yang T.C."/>
            <person name="Huo Q.B."/>
            <person name="Li W."/>
            <person name="Chen H.Y."/>
            <person name="Chen S.E."/>
            <person name="Zhou L.G."/>
            <person name="Ni X.B."/>
            <person name="Tian J.H."/>
            <person name="Sheng Y."/>
            <person name="Liu T."/>
            <person name="Pan Y.S."/>
            <person name="Xia L.Y."/>
            <person name="Li J."/>
            <person name="Zhao F."/>
            <person name="Cao W.C."/>
        </authorList>
    </citation>
    <scope>NUCLEOTIDE SEQUENCE [LARGE SCALE GENOMIC DNA]</scope>
    <source>
        <strain evidence="1">Iper-2018</strain>
    </source>
</reference>
<keyword evidence="2" id="KW-1185">Reference proteome</keyword>
<organism evidence="1 2">
    <name type="scientific">Ixodes persulcatus</name>
    <name type="common">Taiga tick</name>
    <dbReference type="NCBI Taxonomy" id="34615"/>
    <lineage>
        <taxon>Eukaryota</taxon>
        <taxon>Metazoa</taxon>
        <taxon>Ecdysozoa</taxon>
        <taxon>Arthropoda</taxon>
        <taxon>Chelicerata</taxon>
        <taxon>Arachnida</taxon>
        <taxon>Acari</taxon>
        <taxon>Parasitiformes</taxon>
        <taxon>Ixodida</taxon>
        <taxon>Ixodoidea</taxon>
        <taxon>Ixodidae</taxon>
        <taxon>Ixodinae</taxon>
        <taxon>Ixodes</taxon>
    </lineage>
</organism>
<evidence type="ECO:0000313" key="2">
    <source>
        <dbReference type="Proteomes" id="UP000805193"/>
    </source>
</evidence>
<protein>
    <submittedName>
        <fullName evidence="1">Uncharacterized protein</fullName>
    </submittedName>
</protein>
<gene>
    <name evidence="1" type="ORF">HPB47_012498</name>
</gene>
<evidence type="ECO:0000313" key="1">
    <source>
        <dbReference type="EMBL" id="KAG0410388.1"/>
    </source>
</evidence>
<sequence length="82" mass="9047">MSEHDVAAPGPASPKSTVPAMKDGHSKICTLVCIASEHVRSKVPLSLCDYFIGTTVTYINDTITEANSYRKPFVIWYFLTPQ</sequence>
<name>A0AC60NTC9_IXOPE</name>
<dbReference type="EMBL" id="JABSTQ010011528">
    <property type="protein sequence ID" value="KAG0410388.1"/>
    <property type="molecule type" value="Genomic_DNA"/>
</dbReference>
<comment type="caution">
    <text evidence="1">The sequence shown here is derived from an EMBL/GenBank/DDBJ whole genome shotgun (WGS) entry which is preliminary data.</text>
</comment>